<dbReference type="Proteomes" id="UP000321378">
    <property type="component" value="Chromosome"/>
</dbReference>
<sequence>MKTYLVTGAAGFIGANYLKYILNKYKNEEIKVIVVDALTYAGNLGTIAYEIKDERVKFEKVDIRDQKEIARIFSENDVDFVVNFAAESHVDRSIENPQIFLETNILGTQNLLENAKKAWTVAKDENGYPVYKEGVKYLQVSTDEVYGSLSKDYDTAINLVIDDEEVKKVVKNRTNLKTYGKKFFTEKTALDPRSPYSASKASADHIVIAYGETYKMPINITRCSNNYGPYHFPEKLIPLMIKNVLEGKKLPVYGKGDNVRDWVYVEDHCKGIDLVLRNADIYEIYNIGGFNEEQNINIVKLVIDILKEEIGNNDEYKKVLKTDLQNINYDLITYVQDRLGHDMRYAIDPSKIARDLGWYPETDFETGIRKTVKWYLEHQDWVNEVVSGDYQKYYEEMYGNK</sequence>
<proteinExistence type="inferred from homology"/>
<evidence type="ECO:0000313" key="5">
    <source>
        <dbReference type="Proteomes" id="UP000321378"/>
    </source>
</evidence>
<dbReference type="RefSeq" id="WP_026748179.1">
    <property type="nucleotide sequence ID" value="NZ_AP019831.1"/>
</dbReference>
<protein>
    <submittedName>
        <fullName evidence="3">dTDP-glucose 4,6-dehydratase</fullName>
    </submittedName>
</protein>
<dbReference type="OrthoDB" id="9811743at2"/>
<organism evidence="3 6">
    <name type="scientific">Leptotrichia trevisanii</name>
    <dbReference type="NCBI Taxonomy" id="109328"/>
    <lineage>
        <taxon>Bacteria</taxon>
        <taxon>Fusobacteriati</taxon>
        <taxon>Fusobacteriota</taxon>
        <taxon>Fusobacteriia</taxon>
        <taxon>Fusobacteriales</taxon>
        <taxon>Leptotrichiaceae</taxon>
        <taxon>Leptotrichia</taxon>
    </lineage>
</organism>
<dbReference type="EMBL" id="AP019831">
    <property type="protein sequence ID" value="BBM46386.1"/>
    <property type="molecule type" value="Genomic_DNA"/>
</dbReference>
<name>A0A510K481_9FUSO</name>
<dbReference type="STRING" id="1122173.GCA_000482505_01589"/>
<gene>
    <name evidence="3" type="ORF">JMUB3870_2531</name>
    <name evidence="4" type="ORF">JMUB3935_2632</name>
</gene>
<evidence type="ECO:0000313" key="4">
    <source>
        <dbReference type="EMBL" id="BBM53627.1"/>
    </source>
</evidence>
<evidence type="ECO:0000259" key="2">
    <source>
        <dbReference type="Pfam" id="PF01370"/>
    </source>
</evidence>
<reference evidence="4 5" key="2">
    <citation type="submission" date="2019-07" db="EMBL/GenBank/DDBJ databases">
        <title>Complete Genome Sequence of Leptotrichia trevisanii Strain JMUB3935.</title>
        <authorList>
            <person name="Watanabe S."/>
            <person name="Cui L."/>
        </authorList>
    </citation>
    <scope>NUCLEOTIDE SEQUENCE [LARGE SCALE GENOMIC DNA]</scope>
    <source>
        <strain evidence="4 5">JMUB3935</strain>
    </source>
</reference>
<feature type="domain" description="NAD-dependent epimerase/dehydratase" evidence="2">
    <location>
        <begin position="5"/>
        <end position="288"/>
    </location>
</feature>
<dbReference type="GO" id="GO:0009225">
    <property type="term" value="P:nucleotide-sugar metabolic process"/>
    <property type="evidence" value="ECO:0007669"/>
    <property type="project" value="InterPro"/>
</dbReference>
<dbReference type="Gene3D" id="3.90.25.10">
    <property type="entry name" value="UDP-galactose 4-epimerase, domain 1"/>
    <property type="match status" value="1"/>
</dbReference>
<dbReference type="Gene3D" id="3.40.50.720">
    <property type="entry name" value="NAD(P)-binding Rossmann-like Domain"/>
    <property type="match status" value="1"/>
</dbReference>
<dbReference type="InterPro" id="IPR005888">
    <property type="entry name" value="dTDP_Gluc_deHydtase"/>
</dbReference>
<accession>A0A510K481</accession>
<evidence type="ECO:0000313" key="3">
    <source>
        <dbReference type="EMBL" id="BBM46386.1"/>
    </source>
</evidence>
<dbReference type="InterPro" id="IPR001509">
    <property type="entry name" value="Epimerase_deHydtase"/>
</dbReference>
<reference evidence="3 6" key="1">
    <citation type="submission" date="2019-07" db="EMBL/GenBank/DDBJ databases">
        <title>Complete Genome Sequence of Leptotrichia trevisanii Strain JMUB3870.</title>
        <authorList>
            <person name="Watanabe S."/>
            <person name="Cui L."/>
        </authorList>
    </citation>
    <scope>NUCLEOTIDE SEQUENCE [LARGE SCALE GENOMIC DNA]</scope>
    <source>
        <strain evidence="3 6">JMUB3870</strain>
    </source>
</reference>
<keyword evidence="6" id="KW-1185">Reference proteome</keyword>
<evidence type="ECO:0000313" key="6">
    <source>
        <dbReference type="Proteomes" id="UP000422644"/>
    </source>
</evidence>
<dbReference type="PANTHER" id="PTHR43000">
    <property type="entry name" value="DTDP-D-GLUCOSE 4,6-DEHYDRATASE-RELATED"/>
    <property type="match status" value="1"/>
</dbReference>
<dbReference type="Proteomes" id="UP000422644">
    <property type="component" value="Chromosome"/>
</dbReference>
<dbReference type="GO" id="GO:0008460">
    <property type="term" value="F:dTDP-glucose 4,6-dehydratase activity"/>
    <property type="evidence" value="ECO:0007669"/>
    <property type="project" value="InterPro"/>
</dbReference>
<dbReference type="Pfam" id="PF01370">
    <property type="entry name" value="Epimerase"/>
    <property type="match status" value="1"/>
</dbReference>
<dbReference type="EMBL" id="AP019840">
    <property type="protein sequence ID" value="BBM53627.1"/>
    <property type="molecule type" value="Genomic_DNA"/>
</dbReference>
<dbReference type="CDD" id="cd05246">
    <property type="entry name" value="dTDP_GD_SDR_e"/>
    <property type="match status" value="1"/>
</dbReference>
<dbReference type="AlphaFoldDB" id="A0A510K481"/>
<comment type="similarity">
    <text evidence="1">Belongs to the NAD(P)-dependent epimerase/dehydratase family.</text>
</comment>
<dbReference type="SUPFAM" id="SSF51735">
    <property type="entry name" value="NAD(P)-binding Rossmann-fold domains"/>
    <property type="match status" value="1"/>
</dbReference>
<evidence type="ECO:0000256" key="1">
    <source>
        <dbReference type="ARBA" id="ARBA00007637"/>
    </source>
</evidence>
<dbReference type="InterPro" id="IPR036291">
    <property type="entry name" value="NAD(P)-bd_dom_sf"/>
</dbReference>